<dbReference type="AlphaFoldDB" id="A0A9Q0H8Z1"/>
<evidence type="ECO:0000313" key="1">
    <source>
        <dbReference type="EMBL" id="KAJ4961454.1"/>
    </source>
</evidence>
<comment type="caution">
    <text evidence="1">The sequence shown here is derived from an EMBL/GenBank/DDBJ whole genome shotgun (WGS) entry which is preliminary data.</text>
</comment>
<dbReference type="Proteomes" id="UP001141806">
    <property type="component" value="Unassembled WGS sequence"/>
</dbReference>
<keyword evidence="2" id="KW-1185">Reference proteome</keyword>
<evidence type="ECO:0000313" key="2">
    <source>
        <dbReference type="Proteomes" id="UP001141806"/>
    </source>
</evidence>
<name>A0A9Q0H8Z1_9MAGN</name>
<sequence length="100" mass="11918">MRKNSHFLHKFQAQCFRSCFKLGVRAWRAEEEYYEVQKSPRNAHMDGFLLHLQNEQKEVITKEDPHLHIYSSNDVDIITSHLTFKETFSPIYNLLDGSYL</sequence>
<dbReference type="EMBL" id="JAMYWD010000009">
    <property type="protein sequence ID" value="KAJ4961454.1"/>
    <property type="molecule type" value="Genomic_DNA"/>
</dbReference>
<dbReference type="OrthoDB" id="10595294at2759"/>
<proteinExistence type="predicted"/>
<gene>
    <name evidence="1" type="ORF">NE237_021364</name>
</gene>
<organism evidence="1 2">
    <name type="scientific">Protea cynaroides</name>
    <dbReference type="NCBI Taxonomy" id="273540"/>
    <lineage>
        <taxon>Eukaryota</taxon>
        <taxon>Viridiplantae</taxon>
        <taxon>Streptophyta</taxon>
        <taxon>Embryophyta</taxon>
        <taxon>Tracheophyta</taxon>
        <taxon>Spermatophyta</taxon>
        <taxon>Magnoliopsida</taxon>
        <taxon>Proteales</taxon>
        <taxon>Proteaceae</taxon>
        <taxon>Protea</taxon>
    </lineage>
</organism>
<accession>A0A9Q0H8Z1</accession>
<protein>
    <submittedName>
        <fullName evidence="1">Uncharacterized protein</fullName>
    </submittedName>
</protein>
<reference evidence="1" key="1">
    <citation type="journal article" date="2023" name="Plant J.">
        <title>The genome of the king protea, Protea cynaroides.</title>
        <authorList>
            <person name="Chang J."/>
            <person name="Duong T.A."/>
            <person name="Schoeman C."/>
            <person name="Ma X."/>
            <person name="Roodt D."/>
            <person name="Barker N."/>
            <person name="Li Z."/>
            <person name="Van de Peer Y."/>
            <person name="Mizrachi E."/>
        </authorList>
    </citation>
    <scope>NUCLEOTIDE SEQUENCE</scope>
    <source>
        <tissue evidence="1">Young leaves</tissue>
    </source>
</reference>